<sequence>MLKNKSTEFEERELKVFQALPNFFKSDSDENWSQSPDLYQKFNTEKTAFKIVLIGLDRGIKVSQTAILSVEKLFTIIDGMPMRQRELKLKNK</sequence>
<gene>
    <name evidence="3" type="ORF">BST83_02180</name>
</gene>
<proteinExistence type="predicted"/>
<accession>A0A2S7KU03</accession>
<evidence type="ECO:0000313" key="4">
    <source>
        <dbReference type="Proteomes" id="UP000239522"/>
    </source>
</evidence>
<evidence type="ECO:0000259" key="2">
    <source>
        <dbReference type="Pfam" id="PF13778"/>
    </source>
</evidence>
<dbReference type="EMBL" id="MQUA01000013">
    <property type="protein sequence ID" value="PQB06122.1"/>
    <property type="molecule type" value="Genomic_DNA"/>
</dbReference>
<dbReference type="RefSeq" id="WP_104808383.1">
    <property type="nucleotide sequence ID" value="NZ_MQUA01000013.1"/>
</dbReference>
<name>A0A2S7KU03_9FLAO</name>
<feature type="domain" description="DUF4174" evidence="2">
    <location>
        <begin position="1"/>
        <end position="86"/>
    </location>
</feature>
<dbReference type="InterPro" id="IPR025232">
    <property type="entry name" value="DUF4174"/>
</dbReference>
<keyword evidence="1" id="KW-0732">Signal</keyword>
<protein>
    <recommendedName>
        <fullName evidence="2">DUF4174 domain-containing protein</fullName>
    </recommendedName>
</protein>
<organism evidence="3 4">
    <name type="scientific">Polaribacter filamentus</name>
    <dbReference type="NCBI Taxonomy" id="53483"/>
    <lineage>
        <taxon>Bacteria</taxon>
        <taxon>Pseudomonadati</taxon>
        <taxon>Bacteroidota</taxon>
        <taxon>Flavobacteriia</taxon>
        <taxon>Flavobacteriales</taxon>
        <taxon>Flavobacteriaceae</taxon>
    </lineage>
</organism>
<reference evidence="3 4" key="1">
    <citation type="submission" date="2016-11" db="EMBL/GenBank/DDBJ databases">
        <title>Trade-off between light-utilization and light-protection in marine flavobacteria.</title>
        <authorList>
            <person name="Kumagai Y."/>
        </authorList>
    </citation>
    <scope>NUCLEOTIDE SEQUENCE [LARGE SCALE GENOMIC DNA]</scope>
    <source>
        <strain evidence="3 4">ATCC 700397</strain>
    </source>
</reference>
<evidence type="ECO:0000256" key="1">
    <source>
        <dbReference type="ARBA" id="ARBA00022729"/>
    </source>
</evidence>
<dbReference type="Proteomes" id="UP000239522">
    <property type="component" value="Unassembled WGS sequence"/>
</dbReference>
<dbReference type="AlphaFoldDB" id="A0A2S7KU03"/>
<keyword evidence="4" id="KW-1185">Reference proteome</keyword>
<comment type="caution">
    <text evidence="3">The sequence shown here is derived from an EMBL/GenBank/DDBJ whole genome shotgun (WGS) entry which is preliminary data.</text>
</comment>
<dbReference type="OrthoDB" id="7362103at2"/>
<evidence type="ECO:0000313" key="3">
    <source>
        <dbReference type="EMBL" id="PQB06122.1"/>
    </source>
</evidence>
<dbReference type="Pfam" id="PF13778">
    <property type="entry name" value="DUF4174"/>
    <property type="match status" value="1"/>
</dbReference>